<evidence type="ECO:0000313" key="2">
    <source>
        <dbReference type="Proteomes" id="UP000184301"/>
    </source>
</evidence>
<dbReference type="AlphaFoldDB" id="A0A1M6P1Z5"/>
<dbReference type="Proteomes" id="UP000184301">
    <property type="component" value="Unassembled WGS sequence"/>
</dbReference>
<protein>
    <submittedName>
        <fullName evidence="1">Uncharacterized protein</fullName>
    </submittedName>
</protein>
<dbReference type="EMBL" id="FQZY01000026">
    <property type="protein sequence ID" value="SHK01995.1"/>
    <property type="molecule type" value="Genomic_DNA"/>
</dbReference>
<accession>A0A1M6P1Z5</accession>
<name>A0A1M6P1Z5_9FIRM</name>
<gene>
    <name evidence="1" type="ORF">SAMN02745243_01984</name>
</gene>
<organism evidence="1 2">
    <name type="scientific">Hespellia stercorisuis DSM 15480</name>
    <dbReference type="NCBI Taxonomy" id="1121950"/>
    <lineage>
        <taxon>Bacteria</taxon>
        <taxon>Bacillati</taxon>
        <taxon>Bacillota</taxon>
        <taxon>Clostridia</taxon>
        <taxon>Lachnospirales</taxon>
        <taxon>Lachnospiraceae</taxon>
        <taxon>Hespellia</taxon>
    </lineage>
</organism>
<sequence length="89" mass="10766">MYLPENTISVHVFQKFGFPIVLYARNKWEQTQINYLESNYQKNQFNTLVIAKWSQNHHIPYKIFYPNVLSIITKPVVLHNFIYMKIRGF</sequence>
<proteinExistence type="predicted"/>
<evidence type="ECO:0000313" key="1">
    <source>
        <dbReference type="EMBL" id="SHK01995.1"/>
    </source>
</evidence>
<reference evidence="1 2" key="1">
    <citation type="submission" date="2016-11" db="EMBL/GenBank/DDBJ databases">
        <authorList>
            <person name="Jaros S."/>
            <person name="Januszkiewicz K."/>
            <person name="Wedrychowicz H."/>
        </authorList>
    </citation>
    <scope>NUCLEOTIDE SEQUENCE [LARGE SCALE GENOMIC DNA]</scope>
    <source>
        <strain evidence="1 2">DSM 15480</strain>
    </source>
</reference>
<dbReference type="STRING" id="1121950.SAMN02745243_01984"/>
<keyword evidence="2" id="KW-1185">Reference proteome</keyword>